<feature type="compositionally biased region" description="Polar residues" evidence="13">
    <location>
        <begin position="339"/>
        <end position="359"/>
    </location>
</feature>
<evidence type="ECO:0000259" key="14">
    <source>
        <dbReference type="Pfam" id="PF00870"/>
    </source>
</evidence>
<organism evidence="17">
    <name type="scientific">Rodentolepis nana</name>
    <name type="common">Dwarf tapeworm</name>
    <name type="synonym">Hymenolepis nana</name>
    <dbReference type="NCBI Taxonomy" id="102285"/>
    <lineage>
        <taxon>Eukaryota</taxon>
        <taxon>Metazoa</taxon>
        <taxon>Spiralia</taxon>
        <taxon>Lophotrochozoa</taxon>
        <taxon>Platyhelminthes</taxon>
        <taxon>Cestoda</taxon>
        <taxon>Eucestoda</taxon>
        <taxon>Cyclophyllidea</taxon>
        <taxon>Hymenolepididae</taxon>
        <taxon>Rodentolepis</taxon>
    </lineage>
</organism>
<keyword evidence="9" id="KW-0804">Transcription</keyword>
<dbReference type="GO" id="GO:0006915">
    <property type="term" value="P:apoptotic process"/>
    <property type="evidence" value="ECO:0007669"/>
    <property type="project" value="UniProtKB-KW"/>
</dbReference>
<comment type="cofactor">
    <cofactor evidence="11">
        <name>Zn(2+)</name>
        <dbReference type="ChEBI" id="CHEBI:29105"/>
    </cofactor>
    <text evidence="11">Binds 1 zinc ion per subunit.</text>
</comment>
<dbReference type="PANTHER" id="PTHR11447">
    <property type="entry name" value="CELLULAR TUMOR ANTIGEN P53"/>
    <property type="match status" value="1"/>
</dbReference>
<evidence type="ECO:0000256" key="13">
    <source>
        <dbReference type="SAM" id="MobiDB-lite"/>
    </source>
</evidence>
<evidence type="ECO:0000256" key="2">
    <source>
        <dbReference type="ARBA" id="ARBA00006167"/>
    </source>
</evidence>
<feature type="region of interest" description="Disordered" evidence="13">
    <location>
        <begin position="339"/>
        <end position="364"/>
    </location>
</feature>
<comment type="subcellular location">
    <subcellularLocation>
        <location evidence="1">Nucleus</location>
    </subcellularLocation>
</comment>
<reference evidence="17" key="1">
    <citation type="submission" date="2017-02" db="UniProtKB">
        <authorList>
            <consortium name="WormBaseParasite"/>
        </authorList>
    </citation>
    <scope>IDENTIFICATION</scope>
</reference>
<evidence type="ECO:0000256" key="10">
    <source>
        <dbReference type="ARBA" id="ARBA00023242"/>
    </source>
</evidence>
<keyword evidence="8" id="KW-0010">Activator</keyword>
<keyword evidence="3" id="KW-0053">Apoptosis</keyword>
<evidence type="ECO:0000256" key="3">
    <source>
        <dbReference type="ARBA" id="ARBA00022703"/>
    </source>
</evidence>
<dbReference type="GO" id="GO:0046872">
    <property type="term" value="F:metal ion binding"/>
    <property type="evidence" value="ECO:0007669"/>
    <property type="project" value="UniProtKB-KW"/>
</dbReference>
<evidence type="ECO:0000256" key="7">
    <source>
        <dbReference type="ARBA" id="ARBA00023125"/>
    </source>
</evidence>
<evidence type="ECO:0000256" key="8">
    <source>
        <dbReference type="ARBA" id="ARBA00023159"/>
    </source>
</evidence>
<name>A0A0R3T467_RODNA</name>
<dbReference type="InterPro" id="IPR011615">
    <property type="entry name" value="p53_DNA-bd"/>
</dbReference>
<feature type="binding site" evidence="11">
    <location>
        <position position="112"/>
    </location>
    <ligand>
        <name>Zn(2+)</name>
        <dbReference type="ChEBI" id="CHEBI:29105"/>
    </ligand>
</feature>
<evidence type="ECO:0000256" key="6">
    <source>
        <dbReference type="ARBA" id="ARBA00023015"/>
    </source>
</evidence>
<reference evidence="15 16" key="2">
    <citation type="submission" date="2018-11" db="EMBL/GenBank/DDBJ databases">
        <authorList>
            <consortium name="Pathogen Informatics"/>
        </authorList>
    </citation>
    <scope>NUCLEOTIDE SEQUENCE [LARGE SCALE GENOMIC DNA]</scope>
</reference>
<accession>A0A0R3T467</accession>
<feature type="binding site" evidence="11">
    <location>
        <position position="109"/>
    </location>
    <ligand>
        <name>Zn(2+)</name>
        <dbReference type="ChEBI" id="CHEBI:29105"/>
    </ligand>
</feature>
<evidence type="ECO:0000256" key="1">
    <source>
        <dbReference type="ARBA" id="ARBA00004123"/>
    </source>
</evidence>
<feature type="domain" description="p53 DNA-binding" evidence="14">
    <location>
        <begin position="35"/>
        <end position="152"/>
    </location>
</feature>
<dbReference type="InterPro" id="IPR012346">
    <property type="entry name" value="p53/RUNT-type_TF_DNA-bd_sf"/>
</dbReference>
<gene>
    <name evidence="15" type="ORF">HNAJ_LOCUS1844</name>
</gene>
<dbReference type="EMBL" id="UZAE01000789">
    <property type="protein sequence ID" value="VDN97703.1"/>
    <property type="molecule type" value="Genomic_DNA"/>
</dbReference>
<proteinExistence type="inferred from homology"/>
<keyword evidence="4 11" id="KW-0479">Metal-binding</keyword>
<evidence type="ECO:0000256" key="9">
    <source>
        <dbReference type="ARBA" id="ARBA00023163"/>
    </source>
</evidence>
<sequence length="481" mass="53709">MMNWSFDTLESVKKLLSPLHTTHPSMSVQSRHPFLGQYDFHLDFTDDELAKAYRLYTGPNGKRVLFVKRDKPFVMRTRFRLPPKSSNLRIRVIPLFTAHSRRNEAIIRCPNHACESEVKSPSTLVLNPVESHNFADASRSLINIQNLQTNYCYLEGHLTALLHLDHHQLAMAVQPPSPCLEGQQGPAMTGLHICSWKSQSPTNGSMLCYPKGFTTEDIVCTIGCYNSCFGALSRGGIELIVRLEELPGQVQLYVGNAYDPRLPPIVYGIDRLEIHCSATPARDIRHFSETNEEAIRSAFENFPLQNQSILGAIESSSSLASLLKYRQGLSTSLADISDRSLNSSASGSKRRLTQTSSNLGGEDAFQGVGYDDEYGDHDVDIGSQASSATSEHLAGLPTPASIELQDGNEVKKVYYLVVTTCMERAKQLRFYDDASAAFDGRRMDSRRFVAYGKECLEIQNRIAELYSAYSENCQPSNWQCE</sequence>
<dbReference type="InterPro" id="IPR002117">
    <property type="entry name" value="p53_tumour_suppressor"/>
</dbReference>
<evidence type="ECO:0000256" key="4">
    <source>
        <dbReference type="ARBA" id="ARBA00022723"/>
    </source>
</evidence>
<evidence type="ECO:0000256" key="5">
    <source>
        <dbReference type="ARBA" id="ARBA00022833"/>
    </source>
</evidence>
<dbReference type="InterPro" id="IPR008967">
    <property type="entry name" value="p53-like_TF_DNA-bd_sf"/>
</dbReference>
<evidence type="ECO:0000313" key="16">
    <source>
        <dbReference type="Proteomes" id="UP000278807"/>
    </source>
</evidence>
<feature type="site" description="Interaction with DNA" evidence="12">
    <location>
        <position position="51"/>
    </location>
</feature>
<dbReference type="Gene3D" id="2.60.40.720">
    <property type="match status" value="1"/>
</dbReference>
<comment type="similarity">
    <text evidence="2">Belongs to the p53 family.</text>
</comment>
<evidence type="ECO:0000256" key="12">
    <source>
        <dbReference type="PIRSR" id="PIRSR602117-2"/>
    </source>
</evidence>
<keyword evidence="16" id="KW-1185">Reference proteome</keyword>
<dbReference type="Proteomes" id="UP000278807">
    <property type="component" value="Unassembled WGS sequence"/>
</dbReference>
<dbReference type="WBParaSite" id="HNAJ_0000184501-mRNA-1">
    <property type="protein sequence ID" value="HNAJ_0000184501-mRNA-1"/>
    <property type="gene ID" value="HNAJ_0000184501"/>
</dbReference>
<dbReference type="GO" id="GO:0000978">
    <property type="term" value="F:RNA polymerase II cis-regulatory region sequence-specific DNA binding"/>
    <property type="evidence" value="ECO:0007669"/>
    <property type="project" value="TreeGrafter"/>
</dbReference>
<protein>
    <submittedName>
        <fullName evidence="17">P53 domain-containing protein</fullName>
    </submittedName>
</protein>
<keyword evidence="10" id="KW-0539">Nucleus</keyword>
<keyword evidence="7" id="KW-0238">DNA-binding</keyword>
<dbReference type="OrthoDB" id="6266945at2759"/>
<dbReference type="GO" id="GO:0005634">
    <property type="term" value="C:nucleus"/>
    <property type="evidence" value="ECO:0007669"/>
    <property type="project" value="UniProtKB-SubCell"/>
</dbReference>
<keyword evidence="6" id="KW-0805">Transcription regulation</keyword>
<dbReference type="GO" id="GO:0000981">
    <property type="term" value="F:DNA-binding transcription factor activity, RNA polymerase II-specific"/>
    <property type="evidence" value="ECO:0007669"/>
    <property type="project" value="TreeGrafter"/>
</dbReference>
<dbReference type="SUPFAM" id="SSF49417">
    <property type="entry name" value="p53-like transcription factors"/>
    <property type="match status" value="1"/>
</dbReference>
<dbReference type="Pfam" id="PF00870">
    <property type="entry name" value="P53"/>
    <property type="match status" value="1"/>
</dbReference>
<evidence type="ECO:0000313" key="17">
    <source>
        <dbReference type="WBParaSite" id="HNAJ_0000184501-mRNA-1"/>
    </source>
</evidence>
<evidence type="ECO:0000313" key="15">
    <source>
        <dbReference type="EMBL" id="VDN97703.1"/>
    </source>
</evidence>
<keyword evidence="5 11" id="KW-0862">Zinc</keyword>
<dbReference type="PANTHER" id="PTHR11447:SF16">
    <property type="entry name" value="P53 PROTEIN LONG FORM VARIANT 1"/>
    <property type="match status" value="1"/>
</dbReference>
<evidence type="ECO:0000256" key="11">
    <source>
        <dbReference type="PIRSR" id="PIRSR602117-1"/>
    </source>
</evidence>
<dbReference type="AlphaFoldDB" id="A0A0R3T467"/>